<dbReference type="Proteomes" id="UP000248790">
    <property type="component" value="Unassembled WGS sequence"/>
</dbReference>
<dbReference type="InterPro" id="IPR058581">
    <property type="entry name" value="TM_HPP"/>
</dbReference>
<dbReference type="PANTHER" id="PTHR33741">
    <property type="entry name" value="TRANSMEMBRANE PROTEIN DDB_G0269096-RELATED"/>
    <property type="match status" value="1"/>
</dbReference>
<keyword evidence="1" id="KW-0812">Transmembrane</keyword>
<dbReference type="AlphaFoldDB" id="A0A327WQE9"/>
<feature type="transmembrane region" description="Helical" evidence="1">
    <location>
        <begin position="55"/>
        <end position="70"/>
    </location>
</feature>
<evidence type="ECO:0000259" key="2">
    <source>
        <dbReference type="Pfam" id="PF04982"/>
    </source>
</evidence>
<dbReference type="InterPro" id="IPR007065">
    <property type="entry name" value="HPP"/>
</dbReference>
<accession>A0A327WQE9</accession>
<organism evidence="3 4">
    <name type="scientific">Larkinella arboricola</name>
    <dbReference type="NCBI Taxonomy" id="643671"/>
    <lineage>
        <taxon>Bacteria</taxon>
        <taxon>Pseudomonadati</taxon>
        <taxon>Bacteroidota</taxon>
        <taxon>Cytophagia</taxon>
        <taxon>Cytophagales</taxon>
        <taxon>Spirosomataceae</taxon>
        <taxon>Larkinella</taxon>
    </lineage>
</organism>
<evidence type="ECO:0000313" key="4">
    <source>
        <dbReference type="Proteomes" id="UP000248790"/>
    </source>
</evidence>
<feature type="domain" description="HPP transmembrane region" evidence="2">
    <location>
        <begin position="23"/>
        <end position="178"/>
    </location>
</feature>
<dbReference type="OrthoDB" id="9811720at2"/>
<name>A0A327WQE9_LARAB</name>
<evidence type="ECO:0000313" key="3">
    <source>
        <dbReference type="EMBL" id="RAJ94140.1"/>
    </source>
</evidence>
<comment type="caution">
    <text evidence="3">The sequence shown here is derived from an EMBL/GenBank/DDBJ whole genome shotgun (WGS) entry which is preliminary data.</text>
</comment>
<feature type="transmembrane region" description="Helical" evidence="1">
    <location>
        <begin position="21"/>
        <end position="43"/>
    </location>
</feature>
<dbReference type="Pfam" id="PF04982">
    <property type="entry name" value="TM_HPP"/>
    <property type="match status" value="1"/>
</dbReference>
<dbReference type="PANTHER" id="PTHR33741:SF5">
    <property type="entry name" value="TRANSMEMBRANE PROTEIN DDB_G0269096-RELATED"/>
    <property type="match status" value="1"/>
</dbReference>
<keyword evidence="4" id="KW-1185">Reference proteome</keyword>
<protein>
    <submittedName>
        <fullName evidence="3">HPP family protein</fullName>
    </submittedName>
</protein>
<keyword evidence="1" id="KW-1133">Transmembrane helix</keyword>
<keyword evidence="1" id="KW-0472">Membrane</keyword>
<reference evidence="3 4" key="1">
    <citation type="submission" date="2018-06" db="EMBL/GenBank/DDBJ databases">
        <title>Genomic Encyclopedia of Archaeal and Bacterial Type Strains, Phase II (KMG-II): from individual species to whole genera.</title>
        <authorList>
            <person name="Goeker M."/>
        </authorList>
    </citation>
    <scope>NUCLEOTIDE SEQUENCE [LARGE SCALE GENOMIC DNA]</scope>
    <source>
        <strain evidence="3 4">DSM 21851</strain>
    </source>
</reference>
<dbReference type="RefSeq" id="WP_111630057.1">
    <property type="nucleotide sequence ID" value="NZ_QLMC01000005.1"/>
</dbReference>
<feature type="transmembrane region" description="Helical" evidence="1">
    <location>
        <begin position="82"/>
        <end position="100"/>
    </location>
</feature>
<feature type="transmembrane region" description="Helical" evidence="1">
    <location>
        <begin position="146"/>
        <end position="169"/>
    </location>
</feature>
<dbReference type="EMBL" id="QLMC01000005">
    <property type="protein sequence ID" value="RAJ94140.1"/>
    <property type="molecule type" value="Genomic_DNA"/>
</dbReference>
<evidence type="ECO:0000256" key="1">
    <source>
        <dbReference type="SAM" id="Phobius"/>
    </source>
</evidence>
<gene>
    <name evidence="3" type="ORF">LX87_04024</name>
</gene>
<sequence>MKKRIKRRYRIARYVIYRQTILEPADHFWTFLGAFTAIALIGLLQQSRFTQQDDIFLIGSFGASCVLIFGSTHSPLAQPRNLVGGHLIGSLIGVAVYKLIPDHLWLSSALAVSLSIVCMQITKTMHPPAGATALIANIGSEKIKSLGFGYTLSPVLTGVTILLVIALIVNNIPSSRSYSLGAIRGRKALKRKKGLPNRSAKTTPDPSLLACEIKAVSERTASESAV</sequence>
<proteinExistence type="predicted"/>